<protein>
    <submittedName>
        <fullName evidence="2">(Mediterranean fruit fly) hypothetical protein</fullName>
    </submittedName>
</protein>
<feature type="compositionally biased region" description="Low complexity" evidence="1">
    <location>
        <begin position="79"/>
        <end position="103"/>
    </location>
</feature>
<reference evidence="2" key="1">
    <citation type="submission" date="2020-11" db="EMBL/GenBank/DDBJ databases">
        <authorList>
            <person name="Whitehead M."/>
        </authorList>
    </citation>
    <scope>NUCLEOTIDE SEQUENCE</scope>
    <source>
        <strain evidence="2">EGII</strain>
    </source>
</reference>
<dbReference type="Proteomes" id="UP000606786">
    <property type="component" value="Unassembled WGS sequence"/>
</dbReference>
<accession>A0A811U5C4</accession>
<feature type="region of interest" description="Disordered" evidence="1">
    <location>
        <begin position="1"/>
        <end position="55"/>
    </location>
</feature>
<sequence>MSLPSAAPLAPLAPLSLPSTTTTETETETSSTTQTPSPTTTSPPPPPPPLPPLLRSTQNRAHIAAGHTLCRPCKTPIKSVSTNTSLSSLPTNNQTELHSSLTQPYQQQQLYNHHNHHYNSTTHYCHDCLSSPSPPPSVTATTITEQAVVHASSSLSSLLTPPPLPPLPTLHVPSKPTIQIETSTSAPLLEHCSCGLTFTVEPVEAIYELSPRAVHFESPIQSTTPQYGSQSVYSSTSSNVYEYEQSTTNDSSEDYASRMQTQVTHIHARCCQHARSNAHAQTEFVYEQR</sequence>
<dbReference type="AlphaFoldDB" id="A0A811U5C4"/>
<feature type="compositionally biased region" description="Low complexity" evidence="1">
    <location>
        <begin position="1"/>
        <end position="40"/>
    </location>
</feature>
<name>A0A811U5C4_CERCA</name>
<evidence type="ECO:0000313" key="2">
    <source>
        <dbReference type="EMBL" id="CAD6993396.1"/>
    </source>
</evidence>
<proteinExistence type="predicted"/>
<evidence type="ECO:0000313" key="3">
    <source>
        <dbReference type="Proteomes" id="UP000606786"/>
    </source>
</evidence>
<gene>
    <name evidence="2" type="ORF">CCAP1982_LOCUS2212</name>
</gene>
<feature type="region of interest" description="Disordered" evidence="1">
    <location>
        <begin position="74"/>
        <end position="103"/>
    </location>
</feature>
<keyword evidence="3" id="KW-1185">Reference proteome</keyword>
<dbReference type="EMBL" id="CAJHJT010000001">
    <property type="protein sequence ID" value="CAD6993396.1"/>
    <property type="molecule type" value="Genomic_DNA"/>
</dbReference>
<feature type="compositionally biased region" description="Pro residues" evidence="1">
    <location>
        <begin position="41"/>
        <end position="52"/>
    </location>
</feature>
<evidence type="ECO:0000256" key="1">
    <source>
        <dbReference type="SAM" id="MobiDB-lite"/>
    </source>
</evidence>
<comment type="caution">
    <text evidence="2">The sequence shown here is derived from an EMBL/GenBank/DDBJ whole genome shotgun (WGS) entry which is preliminary data.</text>
</comment>
<organism evidence="2 3">
    <name type="scientific">Ceratitis capitata</name>
    <name type="common">Mediterranean fruit fly</name>
    <name type="synonym">Tephritis capitata</name>
    <dbReference type="NCBI Taxonomy" id="7213"/>
    <lineage>
        <taxon>Eukaryota</taxon>
        <taxon>Metazoa</taxon>
        <taxon>Ecdysozoa</taxon>
        <taxon>Arthropoda</taxon>
        <taxon>Hexapoda</taxon>
        <taxon>Insecta</taxon>
        <taxon>Pterygota</taxon>
        <taxon>Neoptera</taxon>
        <taxon>Endopterygota</taxon>
        <taxon>Diptera</taxon>
        <taxon>Brachycera</taxon>
        <taxon>Muscomorpha</taxon>
        <taxon>Tephritoidea</taxon>
        <taxon>Tephritidae</taxon>
        <taxon>Ceratitis</taxon>
        <taxon>Ceratitis</taxon>
    </lineage>
</organism>